<gene>
    <name evidence="1" type="ordered locus">TDE_2306</name>
</gene>
<evidence type="ECO:0000313" key="2">
    <source>
        <dbReference type="Proteomes" id="UP000008212"/>
    </source>
</evidence>
<dbReference type="AlphaFoldDB" id="Q73KB3"/>
<dbReference type="PaxDb" id="243275-TDE_2306"/>
<reference evidence="1 2" key="1">
    <citation type="journal article" date="2004" name="Proc. Natl. Acad. Sci. U.S.A.">
        <title>Comparison of the genome of the oral pathogen Treponema denticola with other spirochete genomes.</title>
        <authorList>
            <person name="Seshadri R."/>
            <person name="Myers G.S."/>
            <person name="Tettelin H."/>
            <person name="Eisen J.A."/>
            <person name="Heidelberg J.F."/>
            <person name="Dodson R.J."/>
            <person name="Davidsen T.M."/>
            <person name="DeBoy R.T."/>
            <person name="Fouts D.E."/>
            <person name="Haft D.H."/>
            <person name="Selengut J."/>
            <person name="Ren Q."/>
            <person name="Brinkac L.M."/>
            <person name="Madupu R."/>
            <person name="Kolonay J."/>
            <person name="Durkin S.A."/>
            <person name="Daugherty S.C."/>
            <person name="Shetty J."/>
            <person name="Shvartsbeyn A."/>
            <person name="Gebregeorgis E."/>
            <person name="Geer K."/>
            <person name="Tsegaye G."/>
            <person name="Malek J."/>
            <person name="Ayodeji B."/>
            <person name="Shatsman S."/>
            <person name="McLeod M.P."/>
            <person name="Smajs D."/>
            <person name="Howell J.K."/>
            <person name="Pal S."/>
            <person name="Amin A."/>
            <person name="Vashisth P."/>
            <person name="McNeill T.Z."/>
            <person name="Xiang Q."/>
            <person name="Sodergren E."/>
            <person name="Baca E."/>
            <person name="Weinstock G.M."/>
            <person name="Norris S.J."/>
            <person name="Fraser C.M."/>
            <person name="Paulsen I.T."/>
        </authorList>
    </citation>
    <scope>NUCLEOTIDE SEQUENCE [LARGE SCALE GENOMIC DNA]</scope>
    <source>
        <strain evidence="2">ATCC 35405 / DSM 14222 / CIP 103919 / JCM 8153 / KCTC 15104</strain>
    </source>
</reference>
<organism evidence="1 2">
    <name type="scientific">Treponema denticola (strain ATCC 35405 / DSM 14222 / CIP 103919 / JCM 8153 / KCTC 15104)</name>
    <dbReference type="NCBI Taxonomy" id="243275"/>
    <lineage>
        <taxon>Bacteria</taxon>
        <taxon>Pseudomonadati</taxon>
        <taxon>Spirochaetota</taxon>
        <taxon>Spirochaetia</taxon>
        <taxon>Spirochaetales</taxon>
        <taxon>Treponemataceae</taxon>
        <taxon>Treponema</taxon>
    </lineage>
</organism>
<evidence type="ECO:0000313" key="1">
    <source>
        <dbReference type="EMBL" id="AAS12825.1"/>
    </source>
</evidence>
<dbReference type="HOGENOM" id="CLU_3349897_0_0_12"/>
<name>Q73KB3_TREDE</name>
<dbReference type="PATRIC" id="fig|243275.7.peg.2176"/>
<accession>Q73KB3</accession>
<protein>
    <submittedName>
        <fullName evidence="1">Uncharacterized protein</fullName>
    </submittedName>
</protein>
<sequence>MIESVKPADKLFDSFRYQVCVEKKRPEHCPAFFMLLM</sequence>
<dbReference type="KEGG" id="tde:TDE_2306"/>
<dbReference type="Proteomes" id="UP000008212">
    <property type="component" value="Chromosome"/>
</dbReference>
<dbReference type="EMBL" id="AE017226">
    <property type="protein sequence ID" value="AAS12825.1"/>
    <property type="molecule type" value="Genomic_DNA"/>
</dbReference>
<proteinExistence type="predicted"/>
<keyword evidence="2" id="KW-1185">Reference proteome</keyword>